<feature type="region of interest" description="Disordered" evidence="1">
    <location>
        <begin position="531"/>
        <end position="554"/>
    </location>
</feature>
<gene>
    <name evidence="4" type="primary">20202097</name>
    <name evidence="3" type="ORF">HELRODRAFT_167830</name>
</gene>
<proteinExistence type="predicted"/>
<dbReference type="GO" id="GO:0099122">
    <property type="term" value="F:RNA polymerase II C-terminal domain binding"/>
    <property type="evidence" value="ECO:0000318"/>
    <property type="project" value="GO_Central"/>
</dbReference>
<feature type="compositionally biased region" description="Basic residues" evidence="1">
    <location>
        <begin position="54"/>
        <end position="84"/>
    </location>
</feature>
<dbReference type="KEGG" id="hro:HELRODRAFT_167830"/>
<dbReference type="CTD" id="20202097"/>
<name>T1EZU7_HELRO</name>
<feature type="domain" description="SFR19-like C-terminal" evidence="2">
    <location>
        <begin position="815"/>
        <end position="890"/>
    </location>
</feature>
<feature type="region of interest" description="Disordered" evidence="1">
    <location>
        <begin position="1"/>
        <end position="229"/>
    </location>
</feature>
<dbReference type="eggNOG" id="KOG0825">
    <property type="taxonomic scope" value="Eukaryota"/>
</dbReference>
<dbReference type="EnsemblMetazoa" id="HelroT167830">
    <property type="protein sequence ID" value="HelroP167830"/>
    <property type="gene ID" value="HelroG167830"/>
</dbReference>
<evidence type="ECO:0000259" key="2">
    <source>
        <dbReference type="Pfam" id="PF23030"/>
    </source>
</evidence>
<protein>
    <recommendedName>
        <fullName evidence="2">SFR19-like C-terminal domain-containing protein</fullName>
    </recommendedName>
</protein>
<dbReference type="EMBL" id="AMQM01002853">
    <property type="status" value="NOT_ANNOTATED_CDS"/>
    <property type="molecule type" value="Genomic_DNA"/>
</dbReference>
<dbReference type="PANTHER" id="PTHR47013:SF1">
    <property type="entry name" value="SPLICING FACTOR, ARGININE_SERINE-RICH 19"/>
    <property type="match status" value="1"/>
</dbReference>
<feature type="compositionally biased region" description="Basic residues" evidence="1">
    <location>
        <begin position="151"/>
        <end position="170"/>
    </location>
</feature>
<evidence type="ECO:0000313" key="5">
    <source>
        <dbReference type="Proteomes" id="UP000015101"/>
    </source>
</evidence>
<dbReference type="InterPro" id="IPR057031">
    <property type="entry name" value="SFR19-like_C"/>
</dbReference>
<evidence type="ECO:0000313" key="4">
    <source>
        <dbReference type="EnsemblMetazoa" id="HelroP167830"/>
    </source>
</evidence>
<dbReference type="EMBL" id="KB095905">
    <property type="protein sequence ID" value="ESO09995.1"/>
    <property type="molecule type" value="Genomic_DNA"/>
</dbReference>
<feature type="compositionally biased region" description="Basic and acidic residues" evidence="1">
    <location>
        <begin position="171"/>
        <end position="186"/>
    </location>
</feature>
<feature type="compositionally biased region" description="Polar residues" evidence="1">
    <location>
        <begin position="39"/>
        <end position="53"/>
    </location>
</feature>
<dbReference type="PANTHER" id="PTHR47013">
    <property type="entry name" value="SPLICING FACTOR, ARGININE/SERINE-RICH 19"/>
    <property type="match status" value="1"/>
</dbReference>
<dbReference type="GeneID" id="20202097"/>
<reference evidence="3 5" key="2">
    <citation type="journal article" date="2013" name="Nature">
        <title>Insights into bilaterian evolution from three spiralian genomes.</title>
        <authorList>
            <person name="Simakov O."/>
            <person name="Marletaz F."/>
            <person name="Cho S.J."/>
            <person name="Edsinger-Gonzales E."/>
            <person name="Havlak P."/>
            <person name="Hellsten U."/>
            <person name="Kuo D.H."/>
            <person name="Larsson T."/>
            <person name="Lv J."/>
            <person name="Arendt D."/>
            <person name="Savage R."/>
            <person name="Osoegawa K."/>
            <person name="de Jong P."/>
            <person name="Grimwood J."/>
            <person name="Chapman J.A."/>
            <person name="Shapiro H."/>
            <person name="Aerts A."/>
            <person name="Otillar R.P."/>
            <person name="Terry A.Y."/>
            <person name="Boore J.L."/>
            <person name="Grigoriev I.V."/>
            <person name="Lindberg D.R."/>
            <person name="Seaver E.C."/>
            <person name="Weisblat D.A."/>
            <person name="Putnam N.H."/>
            <person name="Rokhsar D.S."/>
        </authorList>
    </citation>
    <scope>NUCLEOTIDE SEQUENCE</scope>
</reference>
<dbReference type="Pfam" id="PF23030">
    <property type="entry name" value="SCAF11-like_C"/>
    <property type="match status" value="1"/>
</dbReference>
<dbReference type="AlphaFoldDB" id="T1EZU7"/>
<keyword evidence="5" id="KW-1185">Reference proteome</keyword>
<dbReference type="InterPro" id="IPR042841">
    <property type="entry name" value="SCAF1"/>
</dbReference>
<feature type="compositionally biased region" description="Polar residues" evidence="1">
    <location>
        <begin position="531"/>
        <end position="546"/>
    </location>
</feature>
<feature type="region of interest" description="Disordered" evidence="1">
    <location>
        <begin position="884"/>
        <end position="903"/>
    </location>
</feature>
<feature type="compositionally biased region" description="Basic and acidic residues" evidence="1">
    <location>
        <begin position="13"/>
        <end position="38"/>
    </location>
</feature>
<dbReference type="InParanoid" id="T1EZU7"/>
<dbReference type="Proteomes" id="UP000015101">
    <property type="component" value="Unassembled WGS sequence"/>
</dbReference>
<dbReference type="OMA" id="THEIASH"/>
<feature type="region of interest" description="Disordered" evidence="1">
    <location>
        <begin position="578"/>
        <end position="618"/>
    </location>
</feature>
<feature type="region of interest" description="Disordered" evidence="1">
    <location>
        <begin position="670"/>
        <end position="689"/>
    </location>
</feature>
<reference evidence="4" key="3">
    <citation type="submission" date="2015-06" db="UniProtKB">
        <authorList>
            <consortium name="EnsemblMetazoa"/>
        </authorList>
    </citation>
    <scope>IDENTIFICATION</scope>
</reference>
<sequence>MDDNDNVDAPKVVIDKKDENDDNQKLKDMRSTEEKNEIFQETNSKSRSCNKNGNKYKSRKSRSHSKSKSSSRRRSRSKERKDRKRSTTPEYRRKRSRSRERRRSRDRRSRSRDRQRRSRSIRKRYRSKSRDRKADEAVNSNERTVNGNKSPTRRNHRHSNYKSDRRHRRSNSRDIERRPSDGDRRYRGSPKYESNYDRSNNYGEIRRNEYSSSQRNNYHRDRNYSRRFNDDQFEKSDVINDDISTRKRDEPLFGIDLSEQSKLSDKEDIYNNSSTIPVLLSSLDNLNKKNPQHSMESQPSNFVRPVIMSANDIRFPPPRLATSQPNLVNFKELLPNMREPPPNFLAFRADSNFQVGMNNNNFQTLQPTTQQSQIIRPPLPVLNQGPINLRNFEPNQVIRPMQMLQGPGARIEIPIDLRFLSPELRLSMFNTNSANRPTMIQQNQLANIFRGFQVDPTRMMQQSAAQPQQQQSTQHLLAPPQRFLSDVRLLSASSQQQHQPADVPPPPPPLSSLINNRPTLVQHHLPFNVINNVSNKTSDGSSTTNAAFHPSQDRHVLQNQIPTSDFNVKPEGNLLPRAPIITHRFPPPPPPPAPSSLSQPSSTTNSLDSLGSQNLSSTANDEKLITAIKSNVKQKTATSSELYSPNSCASDSSSVDAYTEALFEEPFVDNGTPLEEESDSSLNVSQSVDVPHNDNLTLSNLKSNNENIASNGILKFKDDESLINKTISNNKVQDRVSNMDKNTIDNETEQNKSMFKSLVQKNLDLTGTLNLFHVNDLKKVLETANSASKKSTHDIENKTLNPAKNACSGMGAAKLSKTQKMEQIADEVKAALRPHFFKKLISKDDYKDIMRRAVPKIFNSKSTLDSTRIQSFIQEYVNKITRSRKSGKMKNTTAHGASHDKKHAIVKINP</sequence>
<feature type="compositionally biased region" description="Polar residues" evidence="1">
    <location>
        <begin position="138"/>
        <end position="150"/>
    </location>
</feature>
<feature type="compositionally biased region" description="Basic residues" evidence="1">
    <location>
        <begin position="92"/>
        <end position="131"/>
    </location>
</feature>
<dbReference type="RefSeq" id="XP_009011809.1">
    <property type="nucleotide sequence ID" value="XM_009013561.1"/>
</dbReference>
<feature type="region of interest" description="Disordered" evidence="1">
    <location>
        <begin position="491"/>
        <end position="515"/>
    </location>
</feature>
<evidence type="ECO:0000313" key="3">
    <source>
        <dbReference type="EMBL" id="ESO09995.1"/>
    </source>
</evidence>
<feature type="compositionally biased region" description="Polar residues" evidence="1">
    <location>
        <begin position="603"/>
        <end position="618"/>
    </location>
</feature>
<dbReference type="OrthoDB" id="1935339at2759"/>
<feature type="compositionally biased region" description="Polar residues" evidence="1">
    <location>
        <begin position="680"/>
        <end position="689"/>
    </location>
</feature>
<accession>T1EZU7</accession>
<feature type="compositionally biased region" description="Pro residues" evidence="1">
    <location>
        <begin position="585"/>
        <end position="594"/>
    </location>
</feature>
<reference evidence="5" key="1">
    <citation type="submission" date="2012-12" db="EMBL/GenBank/DDBJ databases">
        <authorList>
            <person name="Hellsten U."/>
            <person name="Grimwood J."/>
            <person name="Chapman J.A."/>
            <person name="Shapiro H."/>
            <person name="Aerts A."/>
            <person name="Otillar R.P."/>
            <person name="Terry A.Y."/>
            <person name="Boore J.L."/>
            <person name="Simakov O."/>
            <person name="Marletaz F."/>
            <person name="Cho S.-J."/>
            <person name="Edsinger-Gonzales E."/>
            <person name="Havlak P."/>
            <person name="Kuo D.-H."/>
            <person name="Larsson T."/>
            <person name="Lv J."/>
            <person name="Arendt D."/>
            <person name="Savage R."/>
            <person name="Osoegawa K."/>
            <person name="de Jong P."/>
            <person name="Lindberg D.R."/>
            <person name="Seaver E.C."/>
            <person name="Weisblat D.A."/>
            <person name="Putnam N.H."/>
            <person name="Grigoriev I.V."/>
            <person name="Rokhsar D.S."/>
        </authorList>
    </citation>
    <scope>NUCLEOTIDE SEQUENCE</scope>
</reference>
<organism evidence="4 5">
    <name type="scientific">Helobdella robusta</name>
    <name type="common">Californian leech</name>
    <dbReference type="NCBI Taxonomy" id="6412"/>
    <lineage>
        <taxon>Eukaryota</taxon>
        <taxon>Metazoa</taxon>
        <taxon>Spiralia</taxon>
        <taxon>Lophotrochozoa</taxon>
        <taxon>Annelida</taxon>
        <taxon>Clitellata</taxon>
        <taxon>Hirudinea</taxon>
        <taxon>Rhynchobdellida</taxon>
        <taxon>Glossiphoniidae</taxon>
        <taxon>Helobdella</taxon>
    </lineage>
</organism>
<dbReference type="HOGENOM" id="CLU_319403_0_0_1"/>
<evidence type="ECO:0000256" key="1">
    <source>
        <dbReference type="SAM" id="MobiDB-lite"/>
    </source>
</evidence>
<feature type="compositionally biased region" description="Basic and acidic residues" evidence="1">
    <location>
        <begin position="218"/>
        <end position="229"/>
    </location>
</feature>